<evidence type="ECO:0000256" key="2">
    <source>
        <dbReference type="SAM" id="MobiDB-lite"/>
    </source>
</evidence>
<feature type="repeat" description="TPR" evidence="1">
    <location>
        <begin position="38"/>
        <end position="71"/>
    </location>
</feature>
<dbReference type="Pfam" id="PF13432">
    <property type="entry name" value="TPR_16"/>
    <property type="match status" value="1"/>
</dbReference>
<dbReference type="PANTHER" id="PTHR44366">
    <property type="entry name" value="UDP-N-ACETYLGLUCOSAMINE--PEPTIDE N-ACETYLGLUCOSAMINYLTRANSFERASE 110 KDA SUBUNIT"/>
    <property type="match status" value="1"/>
</dbReference>
<keyword evidence="1" id="KW-0802">TPR repeat</keyword>
<dbReference type="InterPro" id="IPR019734">
    <property type="entry name" value="TPR_rpt"/>
</dbReference>
<organism evidence="3 4">
    <name type="scientific">Chrysophaeum taylorii</name>
    <dbReference type="NCBI Taxonomy" id="2483200"/>
    <lineage>
        <taxon>Eukaryota</taxon>
        <taxon>Sar</taxon>
        <taxon>Stramenopiles</taxon>
        <taxon>Ochrophyta</taxon>
        <taxon>Pelagophyceae</taxon>
        <taxon>Pelagomonadales</taxon>
        <taxon>Pelagomonadaceae</taxon>
        <taxon>Chrysophaeum</taxon>
    </lineage>
</organism>
<feature type="compositionally biased region" description="Acidic residues" evidence="2">
    <location>
        <begin position="185"/>
        <end position="198"/>
    </location>
</feature>
<dbReference type="SMART" id="SM00028">
    <property type="entry name" value="TPR"/>
    <property type="match status" value="4"/>
</dbReference>
<proteinExistence type="predicted"/>
<keyword evidence="4" id="KW-1185">Reference proteome</keyword>
<accession>A0AAD7UB00</accession>
<sequence>MDEEAGRLFDEGCELSSAGEFGRAIACFEASCKLAPDALTLCNLGVSYERTGQVESAINCYSRASRLEPWDPVPRVNLGDALVRESRFVEAANAYVDALRAAEKGEFLDEPWTTLNNLGVAYERTGDPVKAEACYKKALEVRPDYDTARSNYLRMVKIRKEPPKLPPKNDDPEEIAPFRGRLPEFIDDDDDDDDDFDASEISRSSPTGRQCATCSCGPGGFVWSWASLFNITHS</sequence>
<protein>
    <submittedName>
        <fullName evidence="3">Uncharacterized protein</fullName>
    </submittedName>
</protein>
<dbReference type="Proteomes" id="UP001230188">
    <property type="component" value="Unassembled WGS sequence"/>
</dbReference>
<feature type="region of interest" description="Disordered" evidence="2">
    <location>
        <begin position="182"/>
        <end position="209"/>
    </location>
</feature>
<dbReference type="SUPFAM" id="SSF48452">
    <property type="entry name" value="TPR-like"/>
    <property type="match status" value="1"/>
</dbReference>
<gene>
    <name evidence="3" type="ORF">CTAYLR_004493</name>
</gene>
<dbReference type="PROSITE" id="PS50005">
    <property type="entry name" value="TPR"/>
    <property type="match status" value="2"/>
</dbReference>
<dbReference type="GO" id="GO:0097363">
    <property type="term" value="F:protein O-acetylglucosaminyltransferase activity"/>
    <property type="evidence" value="ECO:0007669"/>
    <property type="project" value="TreeGrafter"/>
</dbReference>
<dbReference type="InterPro" id="IPR011990">
    <property type="entry name" value="TPR-like_helical_dom_sf"/>
</dbReference>
<evidence type="ECO:0000256" key="1">
    <source>
        <dbReference type="PROSITE-ProRule" id="PRU00339"/>
    </source>
</evidence>
<dbReference type="AlphaFoldDB" id="A0AAD7UB00"/>
<feature type="repeat" description="TPR" evidence="1">
    <location>
        <begin position="112"/>
        <end position="145"/>
    </location>
</feature>
<dbReference type="InterPro" id="IPR037919">
    <property type="entry name" value="OGT"/>
</dbReference>
<reference evidence="3" key="1">
    <citation type="submission" date="2023-01" db="EMBL/GenBank/DDBJ databases">
        <title>Metagenome sequencing of chrysophaentin producing Chrysophaeum taylorii.</title>
        <authorList>
            <person name="Davison J."/>
            <person name="Bewley C."/>
        </authorList>
    </citation>
    <scope>NUCLEOTIDE SEQUENCE</scope>
    <source>
        <strain evidence="3">NIES-1699</strain>
    </source>
</reference>
<name>A0AAD7UB00_9STRA</name>
<comment type="caution">
    <text evidence="3">The sequence shown here is derived from an EMBL/GenBank/DDBJ whole genome shotgun (WGS) entry which is preliminary data.</text>
</comment>
<dbReference type="Pfam" id="PF00515">
    <property type="entry name" value="TPR_1"/>
    <property type="match status" value="1"/>
</dbReference>
<dbReference type="GO" id="GO:0006493">
    <property type="term" value="P:protein O-linked glycosylation"/>
    <property type="evidence" value="ECO:0007669"/>
    <property type="project" value="InterPro"/>
</dbReference>
<dbReference type="PANTHER" id="PTHR44366:SF1">
    <property type="entry name" value="UDP-N-ACETYLGLUCOSAMINE--PEPTIDE N-ACETYLGLUCOSAMINYLTRANSFERASE 110 KDA SUBUNIT"/>
    <property type="match status" value="1"/>
</dbReference>
<dbReference type="Gene3D" id="1.25.40.10">
    <property type="entry name" value="Tetratricopeptide repeat domain"/>
    <property type="match status" value="2"/>
</dbReference>
<evidence type="ECO:0000313" key="3">
    <source>
        <dbReference type="EMBL" id="KAJ8601045.1"/>
    </source>
</evidence>
<dbReference type="EMBL" id="JAQMWT010000456">
    <property type="protein sequence ID" value="KAJ8601045.1"/>
    <property type="molecule type" value="Genomic_DNA"/>
</dbReference>
<evidence type="ECO:0000313" key="4">
    <source>
        <dbReference type="Proteomes" id="UP001230188"/>
    </source>
</evidence>